<reference evidence="9 11" key="2">
    <citation type="submission" date="2020-05" db="EMBL/GenBank/DDBJ databases">
        <title>FDA dAtabase for Regulatory Grade micrObial Sequences (FDA-ARGOS): Supporting development and validation of Infectious Disease Dx tests.</title>
        <authorList>
            <person name="Nelson B."/>
            <person name="Plummer A."/>
            <person name="Tallon L."/>
            <person name="Sadzewicz L."/>
            <person name="Zhao X."/>
            <person name="Vavikolanu K."/>
            <person name="Mehta A."/>
            <person name="Aluvathingal J."/>
            <person name="Nadendla S."/>
            <person name="Myers T."/>
            <person name="Yan Y."/>
            <person name="Sichtig H."/>
        </authorList>
    </citation>
    <scope>NUCLEOTIDE SEQUENCE [LARGE SCALE GENOMIC DNA]</scope>
    <source>
        <strain evidence="9 11">FDAARGOS_795</strain>
    </source>
</reference>
<evidence type="ECO:0000313" key="10">
    <source>
        <dbReference type="Proteomes" id="UP000031876"/>
    </source>
</evidence>
<dbReference type="FunFam" id="3.40.50.1980:FF:000003">
    <property type="entry name" value="Iron ABC transporter substrate-binding protein"/>
    <property type="match status" value="1"/>
</dbReference>
<dbReference type="RefSeq" id="WP_000722829.1">
    <property type="nucleotide sequence ID" value="NZ_CP009335.1"/>
</dbReference>
<dbReference type="KEGG" id="btw:BF38_281"/>
<keyword evidence="3" id="KW-0813">Transport</keyword>
<dbReference type="Pfam" id="PF01497">
    <property type="entry name" value="Peripla_BP_2"/>
    <property type="match status" value="1"/>
</dbReference>
<dbReference type="InterPro" id="IPR002491">
    <property type="entry name" value="ABC_transptr_periplasmic_BD"/>
</dbReference>
<feature type="domain" description="Fe/B12 periplasmic-binding" evidence="7">
    <location>
        <begin position="54"/>
        <end position="324"/>
    </location>
</feature>
<evidence type="ECO:0000313" key="8">
    <source>
        <dbReference type="EMBL" id="AJG76063.1"/>
    </source>
</evidence>
<dbReference type="InterPro" id="IPR051313">
    <property type="entry name" value="Bact_iron-sidero_bind"/>
</dbReference>
<dbReference type="CDD" id="cd01146">
    <property type="entry name" value="FhuD"/>
    <property type="match status" value="1"/>
</dbReference>
<evidence type="ECO:0000313" key="9">
    <source>
        <dbReference type="EMBL" id="QKH24173.1"/>
    </source>
</evidence>
<dbReference type="AlphaFoldDB" id="A0A0B5NV77"/>
<dbReference type="GO" id="GO:0005886">
    <property type="term" value="C:plasma membrane"/>
    <property type="evidence" value="ECO:0007669"/>
    <property type="project" value="UniProtKB-SubCell"/>
</dbReference>
<dbReference type="EMBL" id="CP053980">
    <property type="protein sequence ID" value="QKH24173.1"/>
    <property type="molecule type" value="Genomic_DNA"/>
</dbReference>
<dbReference type="Proteomes" id="UP000031876">
    <property type="component" value="Chromosome"/>
</dbReference>
<name>A0A0B5NV77_BACTU</name>
<evidence type="ECO:0000259" key="7">
    <source>
        <dbReference type="PROSITE" id="PS50983"/>
    </source>
</evidence>
<sequence>MKKILSIFIVVLLFVVGCGQQKEEKKETKADNKNQAITIKHAEGETKLDKPAKKVVVLEWVYSEDLLALGVQPVGMADIKNYNKWVNTKTKPSKDVVDVGTRQQPNLEEISRLKPDLIITASFRGKAIKNELEQIAPTVMFDPSTSNNDHFAEMTETFKQIAKAVGKEEEGKKVLADMDKAFADAKAKIEKADLKDKNIAMAQAFTAKNVPTFRILTDNSLALQVTKKLGLTNTFEAGKSEPDGFKQTTVESLQSVQDSNFIYIVADEDNIFDTQLKGNPAWEELKFKKENKMYKLKGDTWIFGGPESATSLATQVADVMTAKK</sequence>
<keyword evidence="4" id="KW-0732">Signal</keyword>
<dbReference type="PANTHER" id="PTHR30532:SF29">
    <property type="entry name" value="FE(3+) DICITRATE-BINDING PERIPLASMIC PROTEIN"/>
    <property type="match status" value="1"/>
</dbReference>
<evidence type="ECO:0000256" key="2">
    <source>
        <dbReference type="ARBA" id="ARBA00008814"/>
    </source>
</evidence>
<dbReference type="GO" id="GO:0030288">
    <property type="term" value="C:outer membrane-bounded periplasmic space"/>
    <property type="evidence" value="ECO:0007669"/>
    <property type="project" value="TreeGrafter"/>
</dbReference>
<reference evidence="8 10" key="1">
    <citation type="journal article" date="2015" name="Genome Announc.">
        <title>Complete genome sequences for 35 biothreat assay-relevant bacillus species.</title>
        <authorList>
            <person name="Johnson S.L."/>
            <person name="Daligault H.E."/>
            <person name="Davenport K.W."/>
            <person name="Jaissle J."/>
            <person name="Frey K.G."/>
            <person name="Ladner J.T."/>
            <person name="Broomall S.M."/>
            <person name="Bishop-Lilly K.A."/>
            <person name="Bruce D.C."/>
            <person name="Gibbons H.S."/>
            <person name="Coyne S.R."/>
            <person name="Lo C.C."/>
            <person name="Meincke L."/>
            <person name="Munk A.C."/>
            <person name="Koroleva G.I."/>
            <person name="Rosenzweig C.N."/>
            <person name="Palacios G.F."/>
            <person name="Redden C.L."/>
            <person name="Minogue T.D."/>
            <person name="Chain P.S."/>
        </authorList>
    </citation>
    <scope>NUCLEOTIDE SEQUENCE [LARGE SCALE GENOMIC DNA]</scope>
    <source>
        <strain evidence="8 10">HD1011</strain>
    </source>
</reference>
<dbReference type="PROSITE" id="PS51257">
    <property type="entry name" value="PROKAR_LIPOPROTEIN"/>
    <property type="match status" value="1"/>
</dbReference>
<dbReference type="PRINTS" id="PR01715">
    <property type="entry name" value="FERRIBNDNGPP"/>
</dbReference>
<protein>
    <submittedName>
        <fullName evidence="9">Iron-siderophore ABC transporter substrate-binding protein</fullName>
    </submittedName>
    <submittedName>
        <fullName evidence="8">Periplasmic binding family protein</fullName>
    </submittedName>
</protein>
<evidence type="ECO:0000256" key="3">
    <source>
        <dbReference type="ARBA" id="ARBA00022448"/>
    </source>
</evidence>
<gene>
    <name evidence="8" type="ORF">BF38_281</name>
    <name evidence="9" type="ORF">FOC89_09170</name>
</gene>
<evidence type="ECO:0000256" key="4">
    <source>
        <dbReference type="ARBA" id="ARBA00022729"/>
    </source>
</evidence>
<evidence type="ECO:0000313" key="11">
    <source>
        <dbReference type="Proteomes" id="UP000501107"/>
    </source>
</evidence>
<accession>A0A0B5NV77</accession>
<dbReference type="PANTHER" id="PTHR30532">
    <property type="entry name" value="IRON III DICITRATE-BINDING PERIPLASMIC PROTEIN"/>
    <property type="match status" value="1"/>
</dbReference>
<dbReference type="Gene3D" id="3.40.50.1980">
    <property type="entry name" value="Nitrogenase molybdenum iron protein domain"/>
    <property type="match status" value="2"/>
</dbReference>
<organism evidence="9 11">
    <name type="scientific">Bacillus thuringiensis</name>
    <dbReference type="NCBI Taxonomy" id="1428"/>
    <lineage>
        <taxon>Bacteria</taxon>
        <taxon>Bacillati</taxon>
        <taxon>Bacillota</taxon>
        <taxon>Bacilli</taxon>
        <taxon>Bacillales</taxon>
        <taxon>Bacillaceae</taxon>
        <taxon>Bacillus</taxon>
        <taxon>Bacillus cereus group</taxon>
    </lineage>
</organism>
<dbReference type="PROSITE" id="PS50983">
    <property type="entry name" value="FE_B12_PBP"/>
    <property type="match status" value="1"/>
</dbReference>
<dbReference type="Proteomes" id="UP000501107">
    <property type="component" value="Chromosome"/>
</dbReference>
<evidence type="ECO:0000256" key="6">
    <source>
        <dbReference type="ARBA" id="ARBA00023288"/>
    </source>
</evidence>
<dbReference type="GO" id="GO:1901678">
    <property type="term" value="P:iron coordination entity transport"/>
    <property type="evidence" value="ECO:0007669"/>
    <property type="project" value="UniProtKB-ARBA"/>
</dbReference>
<proteinExistence type="inferred from homology"/>
<evidence type="ECO:0000256" key="1">
    <source>
        <dbReference type="ARBA" id="ARBA00004193"/>
    </source>
</evidence>
<evidence type="ECO:0000256" key="5">
    <source>
        <dbReference type="ARBA" id="ARBA00023139"/>
    </source>
</evidence>
<comment type="subcellular location">
    <subcellularLocation>
        <location evidence="1">Cell membrane</location>
        <topology evidence="1">Lipid-anchor</topology>
    </subcellularLocation>
</comment>
<keyword evidence="5" id="KW-0564">Palmitate</keyword>
<keyword evidence="6" id="KW-0449">Lipoprotein</keyword>
<dbReference type="EMBL" id="CP009335">
    <property type="protein sequence ID" value="AJG76063.1"/>
    <property type="molecule type" value="Genomic_DNA"/>
</dbReference>
<dbReference type="SUPFAM" id="SSF53807">
    <property type="entry name" value="Helical backbone' metal receptor"/>
    <property type="match status" value="1"/>
</dbReference>
<comment type="similarity">
    <text evidence="2">Belongs to the bacterial solute-binding protein 8 family.</text>
</comment>